<name>A0A7I8LA89_SPIIN</name>
<dbReference type="OrthoDB" id="780992at2759"/>
<evidence type="ECO:0000313" key="2">
    <source>
        <dbReference type="Proteomes" id="UP000663760"/>
    </source>
</evidence>
<dbReference type="EMBL" id="LR746276">
    <property type="protein sequence ID" value="CAA7406957.1"/>
    <property type="molecule type" value="Genomic_DNA"/>
</dbReference>
<protein>
    <submittedName>
        <fullName evidence="1">Uncharacterized protein</fullName>
    </submittedName>
</protein>
<dbReference type="Proteomes" id="UP000663760">
    <property type="component" value="Chromosome 13"/>
</dbReference>
<dbReference type="AlphaFoldDB" id="A0A7I8LA89"/>
<reference evidence="1" key="1">
    <citation type="submission" date="2020-02" db="EMBL/GenBank/DDBJ databases">
        <authorList>
            <person name="Scholz U."/>
            <person name="Mascher M."/>
            <person name="Fiebig A."/>
        </authorList>
    </citation>
    <scope>NUCLEOTIDE SEQUENCE</scope>
</reference>
<organism evidence="1 2">
    <name type="scientific">Spirodela intermedia</name>
    <name type="common">Intermediate duckweed</name>
    <dbReference type="NCBI Taxonomy" id="51605"/>
    <lineage>
        <taxon>Eukaryota</taxon>
        <taxon>Viridiplantae</taxon>
        <taxon>Streptophyta</taxon>
        <taxon>Embryophyta</taxon>
        <taxon>Tracheophyta</taxon>
        <taxon>Spermatophyta</taxon>
        <taxon>Magnoliopsida</taxon>
        <taxon>Liliopsida</taxon>
        <taxon>Araceae</taxon>
        <taxon>Lemnoideae</taxon>
        <taxon>Spirodela</taxon>
    </lineage>
</organism>
<proteinExistence type="predicted"/>
<keyword evidence="2" id="KW-1185">Reference proteome</keyword>
<gene>
    <name evidence="1" type="ORF">SI8410_13017635</name>
</gene>
<sequence length="57" mass="6451">MEIDQHFIKEKLDEGIISTPYMASHEQLADVLTKGLSDIAFQHLIFKLGLDDIHSPT</sequence>
<evidence type="ECO:0000313" key="1">
    <source>
        <dbReference type="EMBL" id="CAA7406957.1"/>
    </source>
</evidence>
<accession>A0A7I8LA89</accession>